<comment type="caution">
    <text evidence="6">The sequence shown here is derived from an EMBL/GenBank/DDBJ whole genome shotgun (WGS) entry which is preliminary data.</text>
</comment>
<keyword evidence="5" id="KW-0143">Chaperone</keyword>
<dbReference type="InterPro" id="IPR003713">
    <property type="entry name" value="FliS"/>
</dbReference>
<proteinExistence type="inferred from homology"/>
<evidence type="ECO:0000256" key="3">
    <source>
        <dbReference type="ARBA" id="ARBA00022490"/>
    </source>
</evidence>
<sequence length="151" mass="17514">MEEKLSQLTEEIVYKKTPQEITNLLYQACKEKIEKAIVLMKKKDYIEANRLLQKGNDLLYRLGAGINYEAGIVADQLEALYDYMANALIEANIKKDISKLEEVLQILHIVQEAWSQAMMKGVDNTNRLMRKKVLAYDQDFHDNYGAIDRKE</sequence>
<evidence type="ECO:0000313" key="6">
    <source>
        <dbReference type="EMBL" id="MBP1931483.1"/>
    </source>
</evidence>
<dbReference type="SUPFAM" id="SSF101116">
    <property type="entry name" value="Flagellar export chaperone FliS"/>
    <property type="match status" value="1"/>
</dbReference>
<gene>
    <name evidence="6" type="ORF">J2Z37_001484</name>
</gene>
<keyword evidence="6" id="KW-0966">Cell projection</keyword>
<dbReference type="EMBL" id="JAGGKT010000003">
    <property type="protein sequence ID" value="MBP1931483.1"/>
    <property type="molecule type" value="Genomic_DNA"/>
</dbReference>
<keyword evidence="7" id="KW-1185">Reference proteome</keyword>
<evidence type="ECO:0000256" key="2">
    <source>
        <dbReference type="ARBA" id="ARBA00008787"/>
    </source>
</evidence>
<dbReference type="Pfam" id="PF02561">
    <property type="entry name" value="FliS"/>
    <property type="match status" value="1"/>
</dbReference>
<name>A0ABS4GMJ0_9BACL</name>
<dbReference type="NCBIfam" id="TIGR00208">
    <property type="entry name" value="fliS"/>
    <property type="match status" value="1"/>
</dbReference>
<dbReference type="Gene3D" id="1.20.120.340">
    <property type="entry name" value="Flagellar protein FliS"/>
    <property type="match status" value="1"/>
</dbReference>
<evidence type="ECO:0000256" key="1">
    <source>
        <dbReference type="ARBA" id="ARBA00004514"/>
    </source>
</evidence>
<accession>A0ABS4GMJ0</accession>
<evidence type="ECO:0000313" key="7">
    <source>
        <dbReference type="Proteomes" id="UP001519343"/>
    </source>
</evidence>
<evidence type="ECO:0000256" key="4">
    <source>
        <dbReference type="ARBA" id="ARBA00022795"/>
    </source>
</evidence>
<keyword evidence="6" id="KW-0282">Flagellum</keyword>
<dbReference type="CDD" id="cd16098">
    <property type="entry name" value="FliS"/>
    <property type="match status" value="1"/>
</dbReference>
<keyword evidence="3" id="KW-0963">Cytoplasm</keyword>
<dbReference type="RefSeq" id="WP_209809581.1">
    <property type="nucleotide sequence ID" value="NZ_JAGGKT010000003.1"/>
</dbReference>
<dbReference type="Proteomes" id="UP001519343">
    <property type="component" value="Unassembled WGS sequence"/>
</dbReference>
<keyword evidence="6" id="KW-0969">Cilium</keyword>
<organism evidence="6 7">
    <name type="scientific">Ammoniphilus resinae</name>
    <dbReference type="NCBI Taxonomy" id="861532"/>
    <lineage>
        <taxon>Bacteria</taxon>
        <taxon>Bacillati</taxon>
        <taxon>Bacillota</taxon>
        <taxon>Bacilli</taxon>
        <taxon>Bacillales</taxon>
        <taxon>Paenibacillaceae</taxon>
        <taxon>Aneurinibacillus group</taxon>
        <taxon>Ammoniphilus</taxon>
    </lineage>
</organism>
<keyword evidence="4" id="KW-1005">Bacterial flagellum biogenesis</keyword>
<dbReference type="PANTHER" id="PTHR34773:SF1">
    <property type="entry name" value="FLAGELLAR SECRETION CHAPERONE FLIS"/>
    <property type="match status" value="1"/>
</dbReference>
<evidence type="ECO:0000256" key="5">
    <source>
        <dbReference type="ARBA" id="ARBA00023186"/>
    </source>
</evidence>
<comment type="subcellular location">
    <subcellularLocation>
        <location evidence="1">Cytoplasm</location>
        <location evidence="1">Cytosol</location>
    </subcellularLocation>
</comment>
<reference evidence="6 7" key="1">
    <citation type="submission" date="2021-03" db="EMBL/GenBank/DDBJ databases">
        <title>Genomic Encyclopedia of Type Strains, Phase IV (KMG-IV): sequencing the most valuable type-strain genomes for metagenomic binning, comparative biology and taxonomic classification.</title>
        <authorList>
            <person name="Goeker M."/>
        </authorList>
    </citation>
    <scope>NUCLEOTIDE SEQUENCE [LARGE SCALE GENOMIC DNA]</scope>
    <source>
        <strain evidence="6 7">DSM 24738</strain>
    </source>
</reference>
<comment type="similarity">
    <text evidence="2">Belongs to the FliS family.</text>
</comment>
<dbReference type="InterPro" id="IPR036584">
    <property type="entry name" value="FliS_sf"/>
</dbReference>
<dbReference type="PANTHER" id="PTHR34773">
    <property type="entry name" value="FLAGELLAR SECRETION CHAPERONE FLIS"/>
    <property type="match status" value="1"/>
</dbReference>
<protein>
    <submittedName>
        <fullName evidence="6">Flagellar protein FliS</fullName>
    </submittedName>
</protein>